<comment type="subcellular location">
    <subcellularLocation>
        <location evidence="1 6">Cell membrane</location>
        <topology evidence="1 6">Multi-pass membrane protein</topology>
    </subcellularLocation>
</comment>
<evidence type="ECO:0000313" key="8">
    <source>
        <dbReference type="EMBL" id="BAV34803.1"/>
    </source>
</evidence>
<organism evidence="8 9">
    <name type="scientific">Sulfuricaulis limicola</name>
    <dbReference type="NCBI Taxonomy" id="1620215"/>
    <lineage>
        <taxon>Bacteria</taxon>
        <taxon>Pseudomonadati</taxon>
        <taxon>Pseudomonadota</taxon>
        <taxon>Gammaproteobacteria</taxon>
        <taxon>Acidiferrobacterales</taxon>
        <taxon>Acidiferrobacteraceae</taxon>
        <taxon>Sulfuricaulis</taxon>
    </lineage>
</organism>
<evidence type="ECO:0000313" key="9">
    <source>
        <dbReference type="Proteomes" id="UP000243180"/>
    </source>
</evidence>
<dbReference type="AlphaFoldDB" id="A0A1B4XJ19"/>
<feature type="domain" description="VTT" evidence="7">
    <location>
        <begin position="69"/>
        <end position="185"/>
    </location>
</feature>
<dbReference type="InParanoid" id="A0A1B4XJ19"/>
<accession>A0A1B4XJ19</accession>
<feature type="transmembrane region" description="Helical" evidence="6">
    <location>
        <begin position="49"/>
        <end position="69"/>
    </location>
</feature>
<keyword evidence="2 6" id="KW-1003">Cell membrane</keyword>
<dbReference type="OrthoDB" id="9800167at2"/>
<sequence>MLRPDKKTILLILLAVAVMGGMVYALYATGLMDLLTSKNRLLQFIRENRFHAATIFIGMQVIQVVAAPLPGEVTGFVGGILFGPVWGVVYSTIGLTIGSWIAFMLARLLGRPIVERIASRETIERYDYVMKHKGLLLAFLMFLIPGFPKDILCYILGLGHMRLRDFLIISATGRLLGTVLLTMGGTFFRDARYGALFTVIGLSLIIILLVMIYRERIERRLQRITGVMHKDDKEKTPPER</sequence>
<dbReference type="FunCoup" id="A0A1B4XJ19">
    <property type="interactions" value="89"/>
</dbReference>
<dbReference type="PANTHER" id="PTHR12677">
    <property type="entry name" value="GOLGI APPARATUS MEMBRANE PROTEIN TVP38-RELATED"/>
    <property type="match status" value="1"/>
</dbReference>
<keyword evidence="9" id="KW-1185">Reference proteome</keyword>
<dbReference type="Proteomes" id="UP000243180">
    <property type="component" value="Chromosome"/>
</dbReference>
<protein>
    <recommendedName>
        <fullName evidence="6">TVP38/TMEM64 family membrane protein</fullName>
    </recommendedName>
</protein>
<proteinExistence type="inferred from homology"/>
<keyword evidence="5 6" id="KW-0472">Membrane</keyword>
<comment type="similarity">
    <text evidence="6">Belongs to the TVP38/TMEM64 family.</text>
</comment>
<evidence type="ECO:0000256" key="1">
    <source>
        <dbReference type="ARBA" id="ARBA00004651"/>
    </source>
</evidence>
<keyword evidence="3 6" id="KW-0812">Transmembrane</keyword>
<reference evidence="8 9" key="1">
    <citation type="submission" date="2015-05" db="EMBL/GenBank/DDBJ databases">
        <title>Complete genome sequence of a sulfur-oxidizing gammaproteobacterium strain HA5.</title>
        <authorList>
            <person name="Miura A."/>
            <person name="Kojima H."/>
            <person name="Fukui M."/>
        </authorList>
    </citation>
    <scope>NUCLEOTIDE SEQUENCE [LARGE SCALE GENOMIC DNA]</scope>
    <source>
        <strain evidence="8 9">HA5</strain>
    </source>
</reference>
<keyword evidence="4 6" id="KW-1133">Transmembrane helix</keyword>
<dbReference type="PANTHER" id="PTHR12677:SF59">
    <property type="entry name" value="GOLGI APPARATUS MEMBRANE PROTEIN TVP38-RELATED"/>
    <property type="match status" value="1"/>
</dbReference>
<feature type="transmembrane region" description="Helical" evidence="6">
    <location>
        <begin position="81"/>
        <end position="103"/>
    </location>
</feature>
<evidence type="ECO:0000256" key="6">
    <source>
        <dbReference type="RuleBase" id="RU366058"/>
    </source>
</evidence>
<dbReference type="InterPro" id="IPR015414">
    <property type="entry name" value="TMEM64"/>
</dbReference>
<dbReference type="RefSeq" id="WP_096361507.1">
    <property type="nucleotide sequence ID" value="NZ_AP014879.1"/>
</dbReference>
<name>A0A1B4XJ19_9GAMM</name>
<evidence type="ECO:0000256" key="4">
    <source>
        <dbReference type="ARBA" id="ARBA00022989"/>
    </source>
</evidence>
<evidence type="ECO:0000256" key="5">
    <source>
        <dbReference type="ARBA" id="ARBA00023136"/>
    </source>
</evidence>
<dbReference type="Pfam" id="PF09335">
    <property type="entry name" value="VTT_dom"/>
    <property type="match status" value="1"/>
</dbReference>
<feature type="transmembrane region" description="Helical" evidence="6">
    <location>
        <begin position="135"/>
        <end position="159"/>
    </location>
</feature>
<gene>
    <name evidence="8" type="ORF">SCL_2526</name>
</gene>
<feature type="transmembrane region" description="Helical" evidence="6">
    <location>
        <begin position="166"/>
        <end position="187"/>
    </location>
</feature>
<dbReference type="GO" id="GO:0005886">
    <property type="term" value="C:plasma membrane"/>
    <property type="evidence" value="ECO:0007669"/>
    <property type="project" value="UniProtKB-SubCell"/>
</dbReference>
<evidence type="ECO:0000256" key="2">
    <source>
        <dbReference type="ARBA" id="ARBA00022475"/>
    </source>
</evidence>
<evidence type="ECO:0000259" key="7">
    <source>
        <dbReference type="Pfam" id="PF09335"/>
    </source>
</evidence>
<dbReference type="KEGG" id="slim:SCL_2526"/>
<feature type="transmembrane region" description="Helical" evidence="6">
    <location>
        <begin position="193"/>
        <end position="213"/>
    </location>
</feature>
<dbReference type="EMBL" id="AP014879">
    <property type="protein sequence ID" value="BAV34803.1"/>
    <property type="molecule type" value="Genomic_DNA"/>
</dbReference>
<evidence type="ECO:0000256" key="3">
    <source>
        <dbReference type="ARBA" id="ARBA00022692"/>
    </source>
</evidence>
<dbReference type="InterPro" id="IPR032816">
    <property type="entry name" value="VTT_dom"/>
</dbReference>